<comment type="caution">
    <text evidence="1">The sequence shown here is derived from an EMBL/GenBank/DDBJ whole genome shotgun (WGS) entry which is preliminary data.</text>
</comment>
<evidence type="ECO:0000313" key="1">
    <source>
        <dbReference type="EMBL" id="NRT90037.1"/>
    </source>
</evidence>
<organism evidence="1 2">
    <name type="scientific">Clostridium beijerinckii</name>
    <name type="common">Clostridium MP</name>
    <dbReference type="NCBI Taxonomy" id="1520"/>
    <lineage>
        <taxon>Bacteria</taxon>
        <taxon>Bacillati</taxon>
        <taxon>Bacillota</taxon>
        <taxon>Clostridia</taxon>
        <taxon>Eubacteriales</taxon>
        <taxon>Clostridiaceae</taxon>
        <taxon>Clostridium</taxon>
    </lineage>
</organism>
<dbReference type="Proteomes" id="UP001193748">
    <property type="component" value="Unassembled WGS sequence"/>
</dbReference>
<gene>
    <name evidence="1" type="ORF">B0H41_003716</name>
</gene>
<dbReference type="RefSeq" id="WP_173711402.1">
    <property type="nucleotide sequence ID" value="NZ_JABSWW010000001.1"/>
</dbReference>
<dbReference type="AlphaFoldDB" id="A0AAX0B4N0"/>
<reference evidence="1" key="2">
    <citation type="journal article" date="2022" name="Nat. Biotechnol.">
        <title>Carbon-negative production of acetone and isopropanol by gas fermentation at industrial pilot scale.</title>
        <authorList>
            <person name="Liew F.E."/>
            <person name="Nogle R."/>
            <person name="Abdalla T."/>
            <person name="Rasor B.J."/>
            <person name="Canter C."/>
            <person name="Jensen R.O."/>
            <person name="Wang L."/>
            <person name="Strutz J."/>
            <person name="Chirania P."/>
            <person name="De Tissera S."/>
            <person name="Mueller A.P."/>
            <person name="Ruan Z."/>
            <person name="Gao A."/>
            <person name="Tran L."/>
            <person name="Engle N.L."/>
            <person name="Bromley J.C."/>
            <person name="Daniell J."/>
            <person name="Conrado R."/>
            <person name="Tschaplinski T.J."/>
            <person name="Giannone R.J."/>
            <person name="Hettich R.L."/>
            <person name="Karim A.S."/>
            <person name="Simpson S.D."/>
            <person name="Brown S.D."/>
            <person name="Leang C."/>
            <person name="Jewett M.C."/>
            <person name="Kopke M."/>
        </authorList>
    </citation>
    <scope>NUCLEOTIDE SEQUENCE</scope>
    <source>
        <strain evidence="1">DJ080</strain>
    </source>
</reference>
<accession>A0AAX0B4N0</accession>
<dbReference type="EMBL" id="JABSWW010000001">
    <property type="protein sequence ID" value="NRT90037.1"/>
    <property type="molecule type" value="Genomic_DNA"/>
</dbReference>
<evidence type="ECO:0000313" key="2">
    <source>
        <dbReference type="Proteomes" id="UP001193748"/>
    </source>
</evidence>
<proteinExistence type="predicted"/>
<protein>
    <recommendedName>
        <fullName evidence="3">Phage protein</fullName>
    </recommendedName>
</protein>
<evidence type="ECO:0008006" key="3">
    <source>
        <dbReference type="Google" id="ProtNLM"/>
    </source>
</evidence>
<sequence length="56" mass="6862">MRAPGDLFIWKENNEWWDIDEETHQFVLTDKAPEEAKKSFEKYLKHLEKRKKLKEG</sequence>
<reference evidence="1" key="1">
    <citation type="submission" date="2020-05" db="EMBL/GenBank/DDBJ databases">
        <authorList>
            <person name="Brown S."/>
            <person name="Huntemann M."/>
            <person name="Clum A."/>
            <person name="Spunde A."/>
            <person name="Palaniappan K."/>
            <person name="Ritter S."/>
            <person name="Mikhailova N."/>
            <person name="Chen I.-M."/>
            <person name="Stamatis D."/>
            <person name="Reddy T."/>
            <person name="O'Malley R."/>
            <person name="Daum C."/>
            <person name="Shapiro N."/>
            <person name="Ivanova N."/>
            <person name="Kyrpides N."/>
            <person name="Woyke T."/>
        </authorList>
    </citation>
    <scope>NUCLEOTIDE SEQUENCE</scope>
    <source>
        <strain evidence="1">DJ080</strain>
    </source>
</reference>
<name>A0AAX0B4N0_CLOBE</name>